<feature type="compositionally biased region" description="Low complexity" evidence="1">
    <location>
        <begin position="1"/>
        <end position="56"/>
    </location>
</feature>
<evidence type="ECO:0000256" key="1">
    <source>
        <dbReference type="SAM" id="MobiDB-lite"/>
    </source>
</evidence>
<name>A0A9W7BBC0_9STRA</name>
<feature type="compositionally biased region" description="Low complexity" evidence="1">
    <location>
        <begin position="539"/>
        <end position="549"/>
    </location>
</feature>
<protein>
    <submittedName>
        <fullName evidence="2">Uncharacterized protein</fullName>
    </submittedName>
</protein>
<organism evidence="2 3">
    <name type="scientific">Triparma verrucosa</name>
    <dbReference type="NCBI Taxonomy" id="1606542"/>
    <lineage>
        <taxon>Eukaryota</taxon>
        <taxon>Sar</taxon>
        <taxon>Stramenopiles</taxon>
        <taxon>Ochrophyta</taxon>
        <taxon>Bolidophyceae</taxon>
        <taxon>Parmales</taxon>
        <taxon>Triparmaceae</taxon>
        <taxon>Triparma</taxon>
    </lineage>
</organism>
<dbReference type="AlphaFoldDB" id="A0A9W7BBC0"/>
<comment type="caution">
    <text evidence="2">The sequence shown here is derived from an EMBL/GenBank/DDBJ whole genome shotgun (WGS) entry which is preliminary data.</text>
</comment>
<sequence length="549" mass="61914">MPVSASFSPSTRLPSPSSPKRSPPSSLSLRPITPTSPSQSAALPSARSAPSSPVRSTKSRSKNKRSKLTSSFKNKRLYATPKTPKTWTYPEQTPVKAIPSEVLRMPQDPSKTKYSQINIDYASSFKCEERARGKKHITPYNVPPPSIGIYDFRHNYELGMTQDSAKSSEVTVPFRSKAHKPVNPAIQTVNLYPSRTRCEGNLNKVGEWEEDYYERRGCDVESYQPRMSSNLSQADLINKKIDDDNYASLSFKRSNTAPSLLSGKSDGGIIPGEFFDSTPNSVVTHEPGRQSWYFKQVPVRSRVDINTTIARYLEKKKKELKLEDKGGTTDEMNWFDEDNSETTGERKMPMPRNRNISMEVKEAYQGEKKLRAVSAFHSRRSLLSQMTDGAGGGEADTRMMELKTKPKSPSKNNLSHKFEFNGYHTVNRMYKSKKSGKTYSKNLRKRGPMSVNMYDSHFDRFAMGRTRPLNQKAEVVKEVNYHSNLDGCSGFEYLFKVPEPYVNLKDKKVNIDDIVASMRNSPEETGKGIGEELRREGSLESGSVVSSMY</sequence>
<feature type="compositionally biased region" description="Basic residues" evidence="1">
    <location>
        <begin position="57"/>
        <end position="67"/>
    </location>
</feature>
<accession>A0A9W7BBC0</accession>
<reference evidence="3" key="1">
    <citation type="journal article" date="2023" name="Commun. Biol.">
        <title>Genome analysis of Parmales, the sister group of diatoms, reveals the evolutionary specialization of diatoms from phago-mixotrophs to photoautotrophs.</title>
        <authorList>
            <person name="Ban H."/>
            <person name="Sato S."/>
            <person name="Yoshikawa S."/>
            <person name="Yamada K."/>
            <person name="Nakamura Y."/>
            <person name="Ichinomiya M."/>
            <person name="Sato N."/>
            <person name="Blanc-Mathieu R."/>
            <person name="Endo H."/>
            <person name="Kuwata A."/>
            <person name="Ogata H."/>
        </authorList>
    </citation>
    <scope>NUCLEOTIDE SEQUENCE [LARGE SCALE GENOMIC DNA]</scope>
    <source>
        <strain evidence="3">NIES 3699</strain>
    </source>
</reference>
<evidence type="ECO:0000313" key="2">
    <source>
        <dbReference type="EMBL" id="GMH87501.1"/>
    </source>
</evidence>
<feature type="region of interest" description="Disordered" evidence="1">
    <location>
        <begin position="520"/>
        <end position="549"/>
    </location>
</feature>
<proteinExistence type="predicted"/>
<dbReference type="Proteomes" id="UP001165160">
    <property type="component" value="Unassembled WGS sequence"/>
</dbReference>
<feature type="region of interest" description="Disordered" evidence="1">
    <location>
        <begin position="331"/>
        <end position="350"/>
    </location>
</feature>
<feature type="compositionally biased region" description="Basic and acidic residues" evidence="1">
    <location>
        <begin position="521"/>
        <end position="538"/>
    </location>
</feature>
<gene>
    <name evidence="2" type="ORF">TrVE_jg11598</name>
</gene>
<evidence type="ECO:0000313" key="3">
    <source>
        <dbReference type="Proteomes" id="UP001165160"/>
    </source>
</evidence>
<feature type="region of interest" description="Disordered" evidence="1">
    <location>
        <begin position="1"/>
        <end position="90"/>
    </location>
</feature>
<dbReference type="EMBL" id="BRXX01000072">
    <property type="protein sequence ID" value="GMH87501.1"/>
    <property type="molecule type" value="Genomic_DNA"/>
</dbReference>
<keyword evidence="3" id="KW-1185">Reference proteome</keyword>